<sequence>MLLEEADVVDGVVKCEASAYAKVHAPKLGFVSVKSFSLAMAKAWNYKDIRVSRVSGPILYVFFPSIKEKQRIMDNGPWYFDNQLIILRNWSRGSDPVEDTLMNDISFANVLVCQRGFLLNNMWCMVFGLKPPVRNHGLNLELKTNRETALSRLWIGKGRKGVCQDGGWGWDDYGVP</sequence>
<comment type="caution">
    <text evidence="2">The sequence shown here is derived from an EMBL/GenBank/DDBJ whole genome shotgun (WGS) entry which is preliminary data.</text>
</comment>
<reference evidence="2 3" key="1">
    <citation type="submission" date="2024-01" db="EMBL/GenBank/DDBJ databases">
        <title>The complete chloroplast genome sequence of Lithospermum erythrorhizon: insights into the phylogenetic relationship among Boraginaceae species and the maternal lineages of purple gromwells.</title>
        <authorList>
            <person name="Okada T."/>
            <person name="Watanabe K."/>
        </authorList>
    </citation>
    <scope>NUCLEOTIDE SEQUENCE [LARGE SCALE GENOMIC DNA]</scope>
</reference>
<dbReference type="InterPro" id="IPR025558">
    <property type="entry name" value="DUF4283"/>
</dbReference>
<evidence type="ECO:0000313" key="3">
    <source>
        <dbReference type="Proteomes" id="UP001454036"/>
    </source>
</evidence>
<evidence type="ECO:0000313" key="2">
    <source>
        <dbReference type="EMBL" id="GAA0157527.1"/>
    </source>
</evidence>
<name>A0AAV3Q5L5_LITER</name>
<gene>
    <name evidence="2" type="ORF">LIER_14779</name>
</gene>
<proteinExistence type="predicted"/>
<dbReference type="EMBL" id="BAABME010003125">
    <property type="protein sequence ID" value="GAA0157527.1"/>
    <property type="molecule type" value="Genomic_DNA"/>
</dbReference>
<keyword evidence="3" id="KW-1185">Reference proteome</keyword>
<dbReference type="AlphaFoldDB" id="A0AAV3Q5L5"/>
<protein>
    <recommendedName>
        <fullName evidence="1">DUF4283 domain-containing protein</fullName>
    </recommendedName>
</protein>
<accession>A0AAV3Q5L5</accession>
<feature type="domain" description="DUF4283" evidence="1">
    <location>
        <begin position="34"/>
        <end position="96"/>
    </location>
</feature>
<dbReference type="Pfam" id="PF14111">
    <property type="entry name" value="DUF4283"/>
    <property type="match status" value="1"/>
</dbReference>
<dbReference type="Proteomes" id="UP001454036">
    <property type="component" value="Unassembled WGS sequence"/>
</dbReference>
<organism evidence="2 3">
    <name type="scientific">Lithospermum erythrorhizon</name>
    <name type="common">Purple gromwell</name>
    <name type="synonym">Lithospermum officinale var. erythrorhizon</name>
    <dbReference type="NCBI Taxonomy" id="34254"/>
    <lineage>
        <taxon>Eukaryota</taxon>
        <taxon>Viridiplantae</taxon>
        <taxon>Streptophyta</taxon>
        <taxon>Embryophyta</taxon>
        <taxon>Tracheophyta</taxon>
        <taxon>Spermatophyta</taxon>
        <taxon>Magnoliopsida</taxon>
        <taxon>eudicotyledons</taxon>
        <taxon>Gunneridae</taxon>
        <taxon>Pentapetalae</taxon>
        <taxon>asterids</taxon>
        <taxon>lamiids</taxon>
        <taxon>Boraginales</taxon>
        <taxon>Boraginaceae</taxon>
        <taxon>Boraginoideae</taxon>
        <taxon>Lithospermeae</taxon>
        <taxon>Lithospermum</taxon>
    </lineage>
</organism>
<evidence type="ECO:0000259" key="1">
    <source>
        <dbReference type="Pfam" id="PF14111"/>
    </source>
</evidence>